<protein>
    <submittedName>
        <fullName evidence="2">Uncharacterized protein</fullName>
    </submittedName>
</protein>
<name>A0A8J9VQV8_9NEOP</name>
<evidence type="ECO:0000313" key="3">
    <source>
        <dbReference type="Proteomes" id="UP000838878"/>
    </source>
</evidence>
<dbReference type="AlphaFoldDB" id="A0A8J9VQV8"/>
<dbReference type="Proteomes" id="UP000838878">
    <property type="component" value="Chromosome 9"/>
</dbReference>
<feature type="non-terminal residue" evidence="2">
    <location>
        <position position="66"/>
    </location>
</feature>
<sequence>MRLRIKTTCNSEPAQSHARRRADSRQNASNTMHVGRPGCICISKIGQQSAYSMLLQQLGGVPAGHR</sequence>
<keyword evidence="3" id="KW-1185">Reference proteome</keyword>
<feature type="region of interest" description="Disordered" evidence="1">
    <location>
        <begin position="1"/>
        <end position="31"/>
    </location>
</feature>
<gene>
    <name evidence="2" type="ORF">BINO364_LOCUS16638</name>
</gene>
<reference evidence="2" key="1">
    <citation type="submission" date="2021-12" db="EMBL/GenBank/DDBJ databases">
        <authorList>
            <person name="Martin H S."/>
        </authorList>
    </citation>
    <scope>NUCLEOTIDE SEQUENCE</scope>
</reference>
<organism evidence="2 3">
    <name type="scientific">Brenthis ino</name>
    <name type="common">lesser marbled fritillary</name>
    <dbReference type="NCBI Taxonomy" id="405034"/>
    <lineage>
        <taxon>Eukaryota</taxon>
        <taxon>Metazoa</taxon>
        <taxon>Ecdysozoa</taxon>
        <taxon>Arthropoda</taxon>
        <taxon>Hexapoda</taxon>
        <taxon>Insecta</taxon>
        <taxon>Pterygota</taxon>
        <taxon>Neoptera</taxon>
        <taxon>Endopterygota</taxon>
        <taxon>Lepidoptera</taxon>
        <taxon>Glossata</taxon>
        <taxon>Ditrysia</taxon>
        <taxon>Papilionoidea</taxon>
        <taxon>Nymphalidae</taxon>
        <taxon>Heliconiinae</taxon>
        <taxon>Argynnini</taxon>
        <taxon>Brenthis</taxon>
    </lineage>
</organism>
<evidence type="ECO:0000313" key="2">
    <source>
        <dbReference type="EMBL" id="CAH0731870.1"/>
    </source>
</evidence>
<accession>A0A8J9VQV8</accession>
<evidence type="ECO:0000256" key="1">
    <source>
        <dbReference type="SAM" id="MobiDB-lite"/>
    </source>
</evidence>
<proteinExistence type="predicted"/>
<dbReference type="EMBL" id="OV170229">
    <property type="protein sequence ID" value="CAH0731870.1"/>
    <property type="molecule type" value="Genomic_DNA"/>
</dbReference>